<keyword evidence="2" id="KW-1185">Reference proteome</keyword>
<dbReference type="EMBL" id="JANRHH010000013">
    <property type="protein sequence ID" value="MDN4592726.1"/>
    <property type="molecule type" value="Genomic_DNA"/>
</dbReference>
<evidence type="ECO:0000313" key="1">
    <source>
        <dbReference type="EMBL" id="MDN4592726.1"/>
    </source>
</evidence>
<accession>A0ABT8IJJ8</accession>
<proteinExistence type="predicted"/>
<comment type="caution">
    <text evidence="1">The sequence shown here is derived from an EMBL/GenBank/DDBJ whole genome shotgun (WGS) entry which is preliminary data.</text>
</comment>
<organism evidence="1 2">
    <name type="scientific">Polycladomyces subterraneus</name>
    <dbReference type="NCBI Taxonomy" id="1016997"/>
    <lineage>
        <taxon>Bacteria</taxon>
        <taxon>Bacillati</taxon>
        <taxon>Bacillota</taxon>
        <taxon>Bacilli</taxon>
        <taxon>Bacillales</taxon>
        <taxon>Thermoactinomycetaceae</taxon>
        <taxon>Polycladomyces</taxon>
    </lineage>
</organism>
<dbReference type="InterPro" id="IPR051910">
    <property type="entry name" value="ComF/GntX_DNA_util-trans"/>
</dbReference>
<dbReference type="PANTHER" id="PTHR47505">
    <property type="entry name" value="DNA UTILIZATION PROTEIN YHGH"/>
    <property type="match status" value="1"/>
</dbReference>
<evidence type="ECO:0000313" key="2">
    <source>
        <dbReference type="Proteomes" id="UP001174196"/>
    </source>
</evidence>
<protein>
    <submittedName>
        <fullName evidence="1">Uncharacterized protein</fullName>
    </submittedName>
</protein>
<gene>
    <name evidence="1" type="ORF">NWF35_02130</name>
</gene>
<name>A0ABT8IJJ8_9BACL</name>
<sequence length="166" mass="19144">MSCRSHPYPELMQNCSAVSYTPHTREVIRLYKYLGRERFARPIGEMMVSVAARRVRNMSYVPLHPFRLVGRGFNQSEQLARVIGKKWGVPVVSLLVRSLPTPPQSQRSRAERLRSMEGVFALHPSISADNLVAVNVCWWMTYIRPAPHWAPVPAYWYRLVVIRSVP</sequence>
<dbReference type="Proteomes" id="UP001174196">
    <property type="component" value="Unassembled WGS sequence"/>
</dbReference>
<dbReference type="PANTHER" id="PTHR47505:SF1">
    <property type="entry name" value="DNA UTILIZATION PROTEIN YHGH"/>
    <property type="match status" value="1"/>
</dbReference>
<dbReference type="InterPro" id="IPR029057">
    <property type="entry name" value="PRTase-like"/>
</dbReference>
<reference evidence="1" key="1">
    <citation type="submission" date="2022-08" db="EMBL/GenBank/DDBJ databases">
        <title>Polycladomyces zharkentsis sp. nov., a novel thermophilic CMC and starch-degrading bacterium isolated from a geothermal spring in Kazakhstan.</title>
        <authorList>
            <person name="Mashzhan A."/>
            <person name="Kistaubaeva A."/>
            <person name="Javier-Lopez R."/>
            <person name="Birkeland N.-K."/>
        </authorList>
    </citation>
    <scope>NUCLEOTIDE SEQUENCE</scope>
    <source>
        <strain evidence="1">KSR 13</strain>
    </source>
</reference>
<dbReference type="RefSeq" id="WP_301237447.1">
    <property type="nucleotide sequence ID" value="NZ_JANRHH010000013.1"/>
</dbReference>
<dbReference type="SUPFAM" id="SSF53271">
    <property type="entry name" value="PRTase-like"/>
    <property type="match status" value="1"/>
</dbReference>